<evidence type="ECO:0000256" key="2">
    <source>
        <dbReference type="ARBA" id="ARBA00021531"/>
    </source>
</evidence>
<accession>I2NJV2</accession>
<sequence length="122" mass="13646">MGELAKILPPYNMNQLSLATAKFALQHHDAIQTTIDILKAERERVFSELSAIGRLKAFPSEANFITVRVPDADALFNTLKENRILIKKLHGTHPLLAQCVRITIGSPEQNDAVLDIIRKLYA</sequence>
<evidence type="ECO:0000256" key="3">
    <source>
        <dbReference type="ARBA" id="ARBA00022576"/>
    </source>
</evidence>
<keyword evidence="3 7" id="KW-0032">Aminotransferase</keyword>
<dbReference type="InterPro" id="IPR015422">
    <property type="entry name" value="PyrdxlP-dep_Trfase_small"/>
</dbReference>
<name>I2NJV2_NEISI</name>
<comment type="caution">
    <text evidence="7">The sequence shown here is derived from an EMBL/GenBank/DDBJ whole genome shotgun (WGS) entry which is preliminary data.</text>
</comment>
<dbReference type="PANTHER" id="PTHR42885">
    <property type="entry name" value="HISTIDINOL-PHOSPHATE AMINOTRANSFERASE-RELATED"/>
    <property type="match status" value="1"/>
</dbReference>
<dbReference type="GO" id="GO:0030170">
    <property type="term" value="F:pyridoxal phosphate binding"/>
    <property type="evidence" value="ECO:0007669"/>
    <property type="project" value="InterPro"/>
</dbReference>
<keyword evidence="4 7" id="KW-0808">Transferase</keyword>
<dbReference type="GO" id="GO:0008483">
    <property type="term" value="F:transaminase activity"/>
    <property type="evidence" value="ECO:0007669"/>
    <property type="project" value="UniProtKB-KW"/>
</dbReference>
<comment type="cofactor">
    <cofactor evidence="1">
        <name>pyridoxal 5'-phosphate</name>
        <dbReference type="ChEBI" id="CHEBI:597326"/>
    </cofactor>
</comment>
<organism evidence="7 8">
    <name type="scientific">Neisseria sicca VK64</name>
    <dbReference type="NCBI Taxonomy" id="1095748"/>
    <lineage>
        <taxon>Bacteria</taxon>
        <taxon>Pseudomonadati</taxon>
        <taxon>Pseudomonadota</taxon>
        <taxon>Betaproteobacteria</taxon>
        <taxon>Neisseriales</taxon>
        <taxon>Neisseriaceae</taxon>
        <taxon>Neisseria</taxon>
    </lineage>
</organism>
<dbReference type="Pfam" id="PF00155">
    <property type="entry name" value="Aminotran_1_2"/>
    <property type="match status" value="1"/>
</dbReference>
<dbReference type="InterPro" id="IPR015424">
    <property type="entry name" value="PyrdxlP-dep_Trfase"/>
</dbReference>
<dbReference type="PANTHER" id="PTHR42885:SF2">
    <property type="entry name" value="HISTIDINOL-PHOSPHATE AMINOTRANSFERASE"/>
    <property type="match status" value="1"/>
</dbReference>
<evidence type="ECO:0000256" key="1">
    <source>
        <dbReference type="ARBA" id="ARBA00001933"/>
    </source>
</evidence>
<protein>
    <recommendedName>
        <fullName evidence="2">Putative 8-amino-7-oxononanoate synthase</fullName>
    </recommendedName>
</protein>
<evidence type="ECO:0000256" key="5">
    <source>
        <dbReference type="ARBA" id="ARBA00022898"/>
    </source>
</evidence>
<dbReference type="EMBL" id="AJMT01000169">
    <property type="protein sequence ID" value="EIG26113.1"/>
    <property type="molecule type" value="Genomic_DNA"/>
</dbReference>
<feature type="domain" description="Aminotransferase class I/classII large" evidence="6">
    <location>
        <begin position="5"/>
        <end position="117"/>
    </location>
</feature>
<dbReference type="Proteomes" id="UP000004473">
    <property type="component" value="Unassembled WGS sequence"/>
</dbReference>
<reference evidence="7 8" key="1">
    <citation type="submission" date="2012-04" db="EMBL/GenBank/DDBJ databases">
        <authorList>
            <person name="Harkins D.M."/>
            <person name="Madupu R."/>
            <person name="Durkin A.S."/>
            <person name="Torralba M."/>
            <person name="Methe B."/>
            <person name="Sutton G.G."/>
            <person name="Nelson K.E."/>
        </authorList>
    </citation>
    <scope>NUCLEOTIDE SEQUENCE [LARGE SCALE GENOMIC DNA]</scope>
    <source>
        <strain evidence="7 8">VK64</strain>
    </source>
</reference>
<evidence type="ECO:0000313" key="8">
    <source>
        <dbReference type="Proteomes" id="UP000004473"/>
    </source>
</evidence>
<dbReference type="PATRIC" id="fig|1095748.3.peg.2060"/>
<dbReference type="Gene3D" id="3.40.640.10">
    <property type="entry name" value="Type I PLP-dependent aspartate aminotransferase-like (Major domain)"/>
    <property type="match status" value="1"/>
</dbReference>
<evidence type="ECO:0000256" key="4">
    <source>
        <dbReference type="ARBA" id="ARBA00022679"/>
    </source>
</evidence>
<evidence type="ECO:0000259" key="6">
    <source>
        <dbReference type="Pfam" id="PF00155"/>
    </source>
</evidence>
<dbReference type="Gene3D" id="3.90.1150.10">
    <property type="entry name" value="Aspartate Aminotransferase, domain 1"/>
    <property type="match status" value="1"/>
</dbReference>
<proteinExistence type="predicted"/>
<keyword evidence="5" id="KW-0663">Pyridoxal phosphate</keyword>
<dbReference type="AlphaFoldDB" id="I2NJV2"/>
<gene>
    <name evidence="7" type="ORF">HMPREF1051_1651</name>
</gene>
<evidence type="ECO:0000313" key="7">
    <source>
        <dbReference type="EMBL" id="EIG26113.1"/>
    </source>
</evidence>
<dbReference type="InterPro" id="IPR004839">
    <property type="entry name" value="Aminotransferase_I/II_large"/>
</dbReference>
<dbReference type="InterPro" id="IPR015421">
    <property type="entry name" value="PyrdxlP-dep_Trfase_major"/>
</dbReference>
<dbReference type="SUPFAM" id="SSF53383">
    <property type="entry name" value="PLP-dependent transferases"/>
    <property type="match status" value="1"/>
</dbReference>